<dbReference type="AlphaFoldDB" id="I9KRN8"/>
<dbReference type="InterPro" id="IPR011611">
    <property type="entry name" value="PfkB_dom"/>
</dbReference>
<dbReference type="HOGENOM" id="CLU_027634_6_0_9"/>
<comment type="similarity">
    <text evidence="1 4">Belongs to the carbohydrate kinase PfkB family.</text>
</comment>
<keyword evidence="2 4" id="KW-0808">Transferase</keyword>
<evidence type="ECO:0000256" key="1">
    <source>
        <dbReference type="ARBA" id="ARBA00010688"/>
    </source>
</evidence>
<dbReference type="InterPro" id="IPR052700">
    <property type="entry name" value="Carb_kinase_PfkB-like"/>
</dbReference>
<evidence type="ECO:0000256" key="3">
    <source>
        <dbReference type="ARBA" id="ARBA00022777"/>
    </source>
</evidence>
<keyword evidence="3 4" id="KW-0418">Kinase</keyword>
<dbReference type="InterPro" id="IPR002173">
    <property type="entry name" value="Carboh/pur_kinase_PfkB_CS"/>
</dbReference>
<proteinExistence type="inferred from homology"/>
<evidence type="ECO:0000256" key="2">
    <source>
        <dbReference type="ARBA" id="ARBA00022679"/>
    </source>
</evidence>
<dbReference type="PROSITE" id="PS00584">
    <property type="entry name" value="PFKB_KINASES_2"/>
    <property type="match status" value="1"/>
</dbReference>
<feature type="domain" description="Carbohydrate kinase PfkB" evidence="5">
    <location>
        <begin position="2"/>
        <end position="295"/>
    </location>
</feature>
<dbReference type="GO" id="GO:0016301">
    <property type="term" value="F:kinase activity"/>
    <property type="evidence" value="ECO:0007669"/>
    <property type="project" value="UniProtKB-KW"/>
</dbReference>
<evidence type="ECO:0000313" key="6">
    <source>
        <dbReference type="EMBL" id="EIV99563.1"/>
    </source>
</evidence>
<dbReference type="RefSeq" id="WP_006569463.1">
    <property type="nucleotide sequence ID" value="NZ_CM001486.1"/>
</dbReference>
<dbReference type="PATRIC" id="fig|880478.3.peg.1699"/>
<dbReference type="PRINTS" id="PR00990">
    <property type="entry name" value="RIBOKINASE"/>
</dbReference>
<name>I9KRN8_9THEO</name>
<gene>
    <name evidence="6" type="ORF">ThesiDRAFT1_0544</name>
</gene>
<keyword evidence="7" id="KW-1185">Reference proteome</keyword>
<dbReference type="Pfam" id="PF00294">
    <property type="entry name" value="PfkB"/>
    <property type="match status" value="1"/>
</dbReference>
<dbReference type="CDD" id="cd01166">
    <property type="entry name" value="KdgK"/>
    <property type="match status" value="1"/>
</dbReference>
<dbReference type="Gene3D" id="3.40.1190.20">
    <property type="match status" value="1"/>
</dbReference>
<protein>
    <submittedName>
        <fullName evidence="6">Sugar kinase, ribokinase</fullName>
    </submittedName>
</protein>
<reference evidence="6 7" key="1">
    <citation type="submission" date="2012-02" db="EMBL/GenBank/DDBJ databases">
        <title>Improved High-Quality Draft sequence of Thermoanaerobacter siderophilus SR4.</title>
        <authorList>
            <consortium name="US DOE Joint Genome Institute"/>
            <person name="Lucas S."/>
            <person name="Han J."/>
            <person name="Lapidus A."/>
            <person name="Cheng J.-F."/>
            <person name="Goodwin L."/>
            <person name="Pitluck S."/>
            <person name="Peters L."/>
            <person name="Detter J.C."/>
            <person name="Han C."/>
            <person name="Tapia R."/>
            <person name="Land M."/>
            <person name="Hauser L."/>
            <person name="Kyrpides N."/>
            <person name="Ivanova N."/>
            <person name="Pagani I."/>
            <person name="Hemme C."/>
            <person name="Woyke T."/>
        </authorList>
    </citation>
    <scope>NUCLEOTIDE SEQUENCE [LARGE SCALE GENOMIC DNA]</scope>
    <source>
        <strain evidence="6 7">SR4</strain>
    </source>
</reference>
<accession>I9KRN8</accession>
<evidence type="ECO:0000256" key="4">
    <source>
        <dbReference type="RuleBase" id="RU003704"/>
    </source>
</evidence>
<dbReference type="SUPFAM" id="SSF53613">
    <property type="entry name" value="Ribokinase-like"/>
    <property type="match status" value="1"/>
</dbReference>
<organism evidence="6 7">
    <name type="scientific">Thermoanaerobacter siderophilus SR4</name>
    <dbReference type="NCBI Taxonomy" id="880478"/>
    <lineage>
        <taxon>Bacteria</taxon>
        <taxon>Bacillati</taxon>
        <taxon>Bacillota</taxon>
        <taxon>Clostridia</taxon>
        <taxon>Thermoanaerobacterales</taxon>
        <taxon>Thermoanaerobacteraceae</taxon>
        <taxon>Thermoanaerobacter</taxon>
    </lineage>
</organism>
<dbReference type="EMBL" id="CM001486">
    <property type="protein sequence ID" value="EIV99563.1"/>
    <property type="molecule type" value="Genomic_DNA"/>
</dbReference>
<evidence type="ECO:0000259" key="5">
    <source>
        <dbReference type="Pfam" id="PF00294"/>
    </source>
</evidence>
<sequence length="315" mass="35118">MDIVTFGESMVVFTPHTRGPLRHVHTFSKSIGGAEMNLAIALARLGHSTGWFSRLGDDEFGRFILNSVRAEGVDVSRVIIDKESYTGILFKEWYYNFDPNVYYYRKGSAASKICVDDIDENYIKNAKILHITGITPAISESATEAVFKAVEIAKRNKVMISFDPNLRLKLWNIEKAREILLEIAENADIVLPGLNEVKLLIGQDDHHRIADYFLSRGVNLVAIKLGKEGCYLKSKNEEAYVAGYKIEKIEDTVGAGDGFDAGLLAGILRGLPLKECGEIANAIGAMAMLVKGDVEGYPYWEQVMEFMGKKDKIER</sequence>
<dbReference type="PANTHER" id="PTHR43320">
    <property type="entry name" value="SUGAR KINASE"/>
    <property type="match status" value="1"/>
</dbReference>
<dbReference type="InterPro" id="IPR002139">
    <property type="entry name" value="Ribo/fructo_kinase"/>
</dbReference>
<dbReference type="Proteomes" id="UP000005110">
    <property type="component" value="Chromosome"/>
</dbReference>
<evidence type="ECO:0000313" key="7">
    <source>
        <dbReference type="Proteomes" id="UP000005110"/>
    </source>
</evidence>
<dbReference type="InterPro" id="IPR029056">
    <property type="entry name" value="Ribokinase-like"/>
</dbReference>
<dbReference type="PANTHER" id="PTHR43320:SF2">
    <property type="entry name" value="2-DEHYDRO-3-DEOXYGLUCONOKINASE_2-DEHYDRO-3-DEOXYGALACTONOKINASE"/>
    <property type="match status" value="1"/>
</dbReference>